<feature type="region of interest" description="Disordered" evidence="1">
    <location>
        <begin position="83"/>
        <end position="103"/>
    </location>
</feature>
<dbReference type="EMBL" id="JAAIWM010000001">
    <property type="protein sequence ID" value="NEY70939.1"/>
    <property type="molecule type" value="Genomic_DNA"/>
</dbReference>
<dbReference type="Proteomes" id="UP000481043">
    <property type="component" value="Unassembled WGS sequence"/>
</dbReference>
<evidence type="ECO:0000313" key="3">
    <source>
        <dbReference type="Proteomes" id="UP000481043"/>
    </source>
</evidence>
<accession>A0A6M0Q566</accession>
<feature type="compositionally biased region" description="Low complexity" evidence="1">
    <location>
        <begin position="208"/>
        <end position="237"/>
    </location>
</feature>
<feature type="region of interest" description="Disordered" evidence="1">
    <location>
        <begin position="207"/>
        <end position="237"/>
    </location>
</feature>
<organism evidence="2 3">
    <name type="scientific">Bacillus mesophilus</name>
    <dbReference type="NCBI Taxonomy" id="1808955"/>
    <lineage>
        <taxon>Bacteria</taxon>
        <taxon>Bacillati</taxon>
        <taxon>Bacillota</taxon>
        <taxon>Bacilli</taxon>
        <taxon>Bacillales</taxon>
        <taxon>Bacillaceae</taxon>
        <taxon>Bacillus</taxon>
    </lineage>
</organism>
<sequence>MNNFNQGYGQNLPFSNQISGTDVQHVRQQNQQSAQAGNYGGGQQQHQQFMNQQPFNTHFQGGQFTGGPQASYQHGFAMTDAQQVRQQNQQSAQGGNYGSGQQYQPQQYMNQQPFNNQFQGGHFTGGSQAVFQHGVAGTDAQQVRQQNQQSAQGGDYGVGQQQSYQYGGNTGGPQQYVNQQPFTNQYQGGPFTGGPQAAFQQGFVGTDAQQVRQQNQQSANQQFGGNQFGQGNYYSQQ</sequence>
<proteinExistence type="predicted"/>
<evidence type="ECO:0000313" key="2">
    <source>
        <dbReference type="EMBL" id="NEY70939.1"/>
    </source>
</evidence>
<name>A0A6M0Q566_9BACI</name>
<protein>
    <submittedName>
        <fullName evidence="2">Uncharacterized protein</fullName>
    </submittedName>
</protein>
<keyword evidence="3" id="KW-1185">Reference proteome</keyword>
<comment type="caution">
    <text evidence="2">The sequence shown here is derived from an EMBL/GenBank/DDBJ whole genome shotgun (WGS) entry which is preliminary data.</text>
</comment>
<feature type="region of interest" description="Disordered" evidence="1">
    <location>
        <begin position="138"/>
        <end position="173"/>
    </location>
</feature>
<evidence type="ECO:0000256" key="1">
    <source>
        <dbReference type="SAM" id="MobiDB-lite"/>
    </source>
</evidence>
<feature type="region of interest" description="Disordered" evidence="1">
    <location>
        <begin position="22"/>
        <end position="46"/>
    </location>
</feature>
<dbReference type="AlphaFoldDB" id="A0A6M0Q566"/>
<feature type="compositionally biased region" description="Low complexity" evidence="1">
    <location>
        <begin position="141"/>
        <end position="167"/>
    </location>
</feature>
<reference evidence="2 3" key="1">
    <citation type="submission" date="2020-02" db="EMBL/GenBank/DDBJ databases">
        <title>Bacillus aquiflavi sp. nov., isolated from yellow water of strong flavor Chinese baijiu in Yibin region of China.</title>
        <authorList>
            <person name="Xie J."/>
        </authorList>
    </citation>
    <scope>NUCLEOTIDE SEQUENCE [LARGE SCALE GENOMIC DNA]</scope>
    <source>
        <strain evidence="2 3">SA4</strain>
    </source>
</reference>
<feature type="compositionally biased region" description="Low complexity" evidence="1">
    <location>
        <begin position="28"/>
        <end position="37"/>
    </location>
</feature>
<gene>
    <name evidence="2" type="ORF">G4D63_04200</name>
</gene>
<dbReference type="RefSeq" id="WP_163177985.1">
    <property type="nucleotide sequence ID" value="NZ_JAAIWM010000001.1"/>
</dbReference>